<dbReference type="Proteomes" id="UP001431783">
    <property type="component" value="Unassembled WGS sequence"/>
</dbReference>
<dbReference type="EMBL" id="JARQZJ010000041">
    <property type="protein sequence ID" value="KAK9877300.1"/>
    <property type="molecule type" value="Genomic_DNA"/>
</dbReference>
<evidence type="ECO:0000313" key="1">
    <source>
        <dbReference type="EMBL" id="KAK9877300.1"/>
    </source>
</evidence>
<proteinExistence type="predicted"/>
<sequence length="87" mass="10469">MSGRKKEEVAEADDLVKKKKIEKEEHLTLKEIRVATNMVVEMTQHRNVSTEYKKLEKWGIFQRQYDSVPDSDFKYQRSFANRRSLYK</sequence>
<gene>
    <name evidence="1" type="ORF">WA026_017692</name>
</gene>
<name>A0AAW1U490_9CUCU</name>
<organism evidence="1 2">
    <name type="scientific">Henosepilachna vigintioctopunctata</name>
    <dbReference type="NCBI Taxonomy" id="420089"/>
    <lineage>
        <taxon>Eukaryota</taxon>
        <taxon>Metazoa</taxon>
        <taxon>Ecdysozoa</taxon>
        <taxon>Arthropoda</taxon>
        <taxon>Hexapoda</taxon>
        <taxon>Insecta</taxon>
        <taxon>Pterygota</taxon>
        <taxon>Neoptera</taxon>
        <taxon>Endopterygota</taxon>
        <taxon>Coleoptera</taxon>
        <taxon>Polyphaga</taxon>
        <taxon>Cucujiformia</taxon>
        <taxon>Coccinelloidea</taxon>
        <taxon>Coccinellidae</taxon>
        <taxon>Epilachninae</taxon>
        <taxon>Epilachnini</taxon>
        <taxon>Henosepilachna</taxon>
    </lineage>
</organism>
<dbReference type="AlphaFoldDB" id="A0AAW1U490"/>
<evidence type="ECO:0000313" key="2">
    <source>
        <dbReference type="Proteomes" id="UP001431783"/>
    </source>
</evidence>
<accession>A0AAW1U490</accession>
<keyword evidence="2" id="KW-1185">Reference proteome</keyword>
<comment type="caution">
    <text evidence="1">The sequence shown here is derived from an EMBL/GenBank/DDBJ whole genome shotgun (WGS) entry which is preliminary data.</text>
</comment>
<protein>
    <submittedName>
        <fullName evidence="1">Uncharacterized protein</fullName>
    </submittedName>
</protein>
<reference evidence="1 2" key="1">
    <citation type="submission" date="2023-03" db="EMBL/GenBank/DDBJ databases">
        <title>Genome insight into feeding habits of ladybird beetles.</title>
        <authorList>
            <person name="Li H.-S."/>
            <person name="Huang Y.-H."/>
            <person name="Pang H."/>
        </authorList>
    </citation>
    <scope>NUCLEOTIDE SEQUENCE [LARGE SCALE GENOMIC DNA]</scope>
    <source>
        <strain evidence="1">SYSU_2023b</strain>
        <tissue evidence="1">Whole body</tissue>
    </source>
</reference>